<reference evidence="1 2" key="1">
    <citation type="submission" date="2013-12" db="EMBL/GenBank/DDBJ databases">
        <authorList>
            <consortium name="DOE Joint Genome Institute"/>
            <person name="Muyzer G."/>
            <person name="Huntemann M."/>
            <person name="Han J."/>
            <person name="Chen A."/>
            <person name="Kyrpides N."/>
            <person name="Mavromatis K."/>
            <person name="Markowitz V."/>
            <person name="Palaniappan K."/>
            <person name="Ivanova N."/>
            <person name="Schaumberg A."/>
            <person name="Pati A."/>
            <person name="Liolios K."/>
            <person name="Nordberg H.P."/>
            <person name="Cantor M.N."/>
            <person name="Hua S.X."/>
            <person name="Woyke T."/>
        </authorList>
    </citation>
    <scope>NUCLEOTIDE SEQUENCE [LARGE SCALE GENOMIC DNA]</scope>
    <source>
        <strain evidence="1 2">ARh 1</strain>
    </source>
</reference>
<evidence type="ECO:0000313" key="2">
    <source>
        <dbReference type="Proteomes" id="UP000005289"/>
    </source>
</evidence>
<dbReference type="KEGG" id="tti:THITH_04195"/>
<protein>
    <submittedName>
        <fullName evidence="1">Uncharacterized protein</fullName>
    </submittedName>
</protein>
<keyword evidence="2" id="KW-1185">Reference proteome</keyword>
<dbReference type="EMBL" id="CP007029">
    <property type="protein sequence ID" value="AHE97596.1"/>
    <property type="molecule type" value="Genomic_DNA"/>
</dbReference>
<dbReference type="RefSeq" id="WP_006749126.1">
    <property type="nucleotide sequence ID" value="NZ_CP007029.1"/>
</dbReference>
<evidence type="ECO:0000313" key="1">
    <source>
        <dbReference type="EMBL" id="AHE97596.1"/>
    </source>
</evidence>
<dbReference type="OrthoDB" id="9800518at2"/>
<sequence length="114" mass="11983">MPHLPRSLRAYGTPGFEATLKKELAALGPDVLGLQQGLAAGSISLGENLGVMLLRVTESPAAIHLRAGIFFNSVLSGCACADDPTPENENAEYCEIDLEIHRGTAELSIAPVPD</sequence>
<dbReference type="HOGENOM" id="CLU_2119871_0_0_6"/>
<organism evidence="1 2">
    <name type="scientific">Thioalkalivibrio paradoxus ARh 1</name>
    <dbReference type="NCBI Taxonomy" id="713585"/>
    <lineage>
        <taxon>Bacteria</taxon>
        <taxon>Pseudomonadati</taxon>
        <taxon>Pseudomonadota</taxon>
        <taxon>Gammaproteobacteria</taxon>
        <taxon>Chromatiales</taxon>
        <taxon>Ectothiorhodospiraceae</taxon>
        <taxon>Thioalkalivibrio</taxon>
    </lineage>
</organism>
<gene>
    <name evidence="1" type="ORF">THITH_04195</name>
</gene>
<proteinExistence type="predicted"/>
<dbReference type="AlphaFoldDB" id="W0DGU2"/>
<accession>W0DGU2</accession>
<name>W0DGU2_9GAMM</name>
<dbReference type="Proteomes" id="UP000005289">
    <property type="component" value="Chromosome"/>
</dbReference>